<evidence type="ECO:0000256" key="5">
    <source>
        <dbReference type="RuleBase" id="RU003616"/>
    </source>
</evidence>
<evidence type="ECO:0000256" key="7">
    <source>
        <dbReference type="SAM" id="Phobius"/>
    </source>
</evidence>
<keyword evidence="7" id="KW-0472">Membrane</keyword>
<feature type="region of interest" description="Disordered" evidence="6">
    <location>
        <begin position="106"/>
        <end position="239"/>
    </location>
</feature>
<dbReference type="GO" id="GO:0005886">
    <property type="term" value="C:plasma membrane"/>
    <property type="evidence" value="ECO:0007669"/>
    <property type="project" value="UniProtKB-SubCell"/>
</dbReference>
<dbReference type="InterPro" id="IPR008978">
    <property type="entry name" value="HSP20-like_chaperone"/>
</dbReference>
<dbReference type="Gene3D" id="2.60.40.790">
    <property type="match status" value="1"/>
</dbReference>
<dbReference type="AlphaFoldDB" id="A0A5J5C4N7"/>
<evidence type="ECO:0000259" key="8">
    <source>
        <dbReference type="PROSITE" id="PS01031"/>
    </source>
</evidence>
<proteinExistence type="inferred from homology"/>
<dbReference type="InterPro" id="IPR002068">
    <property type="entry name" value="A-crystallin/Hsp20_dom"/>
</dbReference>
<dbReference type="PANTHER" id="PTHR43670">
    <property type="entry name" value="HEAT SHOCK PROTEIN 26"/>
    <property type="match status" value="1"/>
</dbReference>
<dbReference type="PROSITE" id="PS01031">
    <property type="entry name" value="SHSP"/>
    <property type="match status" value="1"/>
</dbReference>
<dbReference type="GO" id="GO:0006952">
    <property type="term" value="P:defense response"/>
    <property type="evidence" value="ECO:0007669"/>
    <property type="project" value="UniProtKB-KW"/>
</dbReference>
<dbReference type="Pfam" id="PF00011">
    <property type="entry name" value="HSP20"/>
    <property type="match status" value="1"/>
</dbReference>
<feature type="compositionally biased region" description="Basic and acidic residues" evidence="6">
    <location>
        <begin position="187"/>
        <end position="213"/>
    </location>
</feature>
<gene>
    <name evidence="9" type="ORF">F0562_001793</name>
</gene>
<dbReference type="CDD" id="cd06464">
    <property type="entry name" value="ACD_sHsps-like"/>
    <property type="match status" value="1"/>
</dbReference>
<comment type="subcellular location">
    <subcellularLocation>
        <location evidence="1">Cell membrane</location>
        <topology evidence="1">Single-pass membrane protein</topology>
    </subcellularLocation>
</comment>
<dbReference type="GO" id="GO:0034605">
    <property type="term" value="P:cellular response to heat"/>
    <property type="evidence" value="ECO:0007669"/>
    <property type="project" value="TreeGrafter"/>
</dbReference>
<name>A0A5J5C4N7_9ASTE</name>
<dbReference type="EMBL" id="CM018031">
    <property type="protein sequence ID" value="KAA8550109.1"/>
    <property type="molecule type" value="Genomic_DNA"/>
</dbReference>
<feature type="domain" description="SHSP" evidence="8">
    <location>
        <begin position="11"/>
        <end position="116"/>
    </location>
</feature>
<sequence>MDKKHQAEPRRVYEHFEPASDRIEEEACNTILLYLAGFKKDELKVQVTTTRMLKISGEHKVKDTKWRRFYKEFPVSENCDINKITAKFEDGILYLTQPKLITLATEKDKSKPISETPRPLNPEDEPQSQRGVQEKDSNQKTASMTEKTNRLANAKEVPEKALEKKELSNVDGQRSESMDAKNVSQKTQEEEKSDVATKDGNFSRKTSEKHENLGDSVNDAAQMDSGTTSNVHAGGKMGTENYKQPVGELAEKLKKPRKLINLVLVILAALVLGMYVTNFIRSSKKDE</sequence>
<keyword evidence="2" id="KW-1003">Cell membrane</keyword>
<keyword evidence="7" id="KW-1133">Transmembrane helix</keyword>
<keyword evidence="3" id="KW-0611">Plant defense</keyword>
<dbReference type="OrthoDB" id="1431247at2759"/>
<comment type="similarity">
    <text evidence="4 5">Belongs to the small heat shock protein (HSP20) family.</text>
</comment>
<evidence type="ECO:0000256" key="1">
    <source>
        <dbReference type="ARBA" id="ARBA00004162"/>
    </source>
</evidence>
<dbReference type="Proteomes" id="UP000325577">
    <property type="component" value="Linkage Group LG0"/>
</dbReference>
<keyword evidence="10" id="KW-1185">Reference proteome</keyword>
<evidence type="ECO:0000256" key="2">
    <source>
        <dbReference type="ARBA" id="ARBA00022475"/>
    </source>
</evidence>
<evidence type="ECO:0000313" key="9">
    <source>
        <dbReference type="EMBL" id="KAA8550109.1"/>
    </source>
</evidence>
<evidence type="ECO:0000256" key="6">
    <source>
        <dbReference type="SAM" id="MobiDB-lite"/>
    </source>
</evidence>
<feature type="transmembrane region" description="Helical" evidence="7">
    <location>
        <begin position="259"/>
        <end position="280"/>
    </location>
</feature>
<evidence type="ECO:0000256" key="4">
    <source>
        <dbReference type="PROSITE-ProRule" id="PRU00285"/>
    </source>
</evidence>
<keyword evidence="7" id="KW-0812">Transmembrane</keyword>
<evidence type="ECO:0000313" key="10">
    <source>
        <dbReference type="Proteomes" id="UP000325577"/>
    </source>
</evidence>
<protein>
    <recommendedName>
        <fullName evidence="8">SHSP domain-containing protein</fullName>
    </recommendedName>
</protein>
<dbReference type="SUPFAM" id="SSF49764">
    <property type="entry name" value="HSP20-like chaperones"/>
    <property type="match status" value="1"/>
</dbReference>
<reference evidence="9 10" key="1">
    <citation type="submission" date="2019-09" db="EMBL/GenBank/DDBJ databases">
        <title>A chromosome-level genome assembly of the Chinese tupelo Nyssa sinensis.</title>
        <authorList>
            <person name="Yang X."/>
            <person name="Kang M."/>
            <person name="Yang Y."/>
            <person name="Xiong H."/>
            <person name="Wang M."/>
            <person name="Zhang Z."/>
            <person name="Wang Z."/>
            <person name="Wu H."/>
            <person name="Ma T."/>
            <person name="Liu J."/>
            <person name="Xi Z."/>
        </authorList>
    </citation>
    <scope>NUCLEOTIDE SEQUENCE [LARGE SCALE GENOMIC DNA]</scope>
    <source>
        <strain evidence="9">J267</strain>
        <tissue evidence="9">Leaf</tissue>
    </source>
</reference>
<organism evidence="9 10">
    <name type="scientific">Nyssa sinensis</name>
    <dbReference type="NCBI Taxonomy" id="561372"/>
    <lineage>
        <taxon>Eukaryota</taxon>
        <taxon>Viridiplantae</taxon>
        <taxon>Streptophyta</taxon>
        <taxon>Embryophyta</taxon>
        <taxon>Tracheophyta</taxon>
        <taxon>Spermatophyta</taxon>
        <taxon>Magnoliopsida</taxon>
        <taxon>eudicotyledons</taxon>
        <taxon>Gunneridae</taxon>
        <taxon>Pentapetalae</taxon>
        <taxon>asterids</taxon>
        <taxon>Cornales</taxon>
        <taxon>Nyssaceae</taxon>
        <taxon>Nyssa</taxon>
    </lineage>
</organism>
<feature type="compositionally biased region" description="Basic and acidic residues" evidence="6">
    <location>
        <begin position="156"/>
        <end position="179"/>
    </location>
</feature>
<evidence type="ECO:0000256" key="3">
    <source>
        <dbReference type="ARBA" id="ARBA00022821"/>
    </source>
</evidence>
<accession>A0A5J5C4N7</accession>
<dbReference type="PANTHER" id="PTHR43670:SF73">
    <property type="entry name" value="INACTIVE PROTEIN RESTRICTED TEV MOVEMENT 2-LIKE"/>
    <property type="match status" value="1"/>
</dbReference>